<feature type="transmembrane region" description="Helical" evidence="12">
    <location>
        <begin position="158"/>
        <end position="175"/>
    </location>
</feature>
<dbReference type="GO" id="GO:0000287">
    <property type="term" value="F:magnesium ion binding"/>
    <property type="evidence" value="ECO:0007669"/>
    <property type="project" value="UniProtKB-UniRule"/>
</dbReference>
<keyword evidence="9 12" id="KW-0472">Membrane</keyword>
<feature type="transmembrane region" description="Helical" evidence="12">
    <location>
        <begin position="231"/>
        <end position="249"/>
    </location>
</feature>
<feature type="transmembrane region" description="Helical" evidence="12">
    <location>
        <begin position="38"/>
        <end position="55"/>
    </location>
</feature>
<comment type="function">
    <text evidence="12">Prenyltransferase that catalyzes the transfer of the geranylgeranyl moiety of geranylgeranyl diphosphate (GGPP) to the C2 hydroxyl of (S)-3-O-geranylgeranylglyceryl phosphate (GGGP). This reaction is the second ether-bond-formation step in the biosynthesis of archaeal membrane lipids.</text>
</comment>
<dbReference type="KEGG" id="ipc:IPA_05900"/>
<keyword evidence="10 12" id="KW-0594">Phospholipid biosynthesis</keyword>
<dbReference type="InterPro" id="IPR044878">
    <property type="entry name" value="UbiA_sf"/>
</dbReference>
<dbReference type="InterPro" id="IPR000537">
    <property type="entry name" value="UbiA_prenyltransferase"/>
</dbReference>
<feature type="transmembrane region" description="Helical" evidence="12">
    <location>
        <begin position="12"/>
        <end position="31"/>
    </location>
</feature>
<dbReference type="Gene3D" id="1.20.120.1780">
    <property type="entry name" value="UbiA prenyltransferase"/>
    <property type="match status" value="1"/>
</dbReference>
<evidence type="ECO:0000256" key="7">
    <source>
        <dbReference type="ARBA" id="ARBA00022989"/>
    </source>
</evidence>
<evidence type="ECO:0000256" key="5">
    <source>
        <dbReference type="ARBA" id="ARBA00022692"/>
    </source>
</evidence>
<evidence type="ECO:0000256" key="11">
    <source>
        <dbReference type="ARBA" id="ARBA00023264"/>
    </source>
</evidence>
<evidence type="ECO:0000256" key="2">
    <source>
        <dbReference type="ARBA" id="ARBA00022475"/>
    </source>
</evidence>
<dbReference type="PANTHER" id="PTHR42723">
    <property type="entry name" value="CHLOROPHYLL SYNTHASE"/>
    <property type="match status" value="1"/>
</dbReference>
<keyword evidence="11 12" id="KW-1208">Phospholipid metabolism</keyword>
<sequence>MEKLKAYLELVRAHNLLATALGVIAGSMLVVKPLLVPALIAIITAVMIAAAGYAINDYFDIEIDKINKPERPIPSGRISPREALLLSYPLFFLAPLIALIVGIFTALFAAINSVLMYFYSRSLKRMGLIGNLVVAFSTAATLFYGALAQVEWIKEWKVLALIMPVVLMTFFLGLAREIVKGVEDYYGDKANNVRTLAVVWGPHKALKTALILTIVSIIMAIISFFTTPLSYLFLALTVSAGIASVISIAKAMKGKDPVSAAKVPRRVMKIAMFVGLIAIILDRSLSLALLGYKAEEA</sequence>
<evidence type="ECO:0000256" key="4">
    <source>
        <dbReference type="ARBA" id="ARBA00022679"/>
    </source>
</evidence>
<keyword evidence="3 12" id="KW-0444">Lipid biosynthesis</keyword>
<organism evidence="13 14">
    <name type="scientific">Ignicoccus pacificus DSM 13166</name>
    <dbReference type="NCBI Taxonomy" id="940294"/>
    <lineage>
        <taxon>Archaea</taxon>
        <taxon>Thermoproteota</taxon>
        <taxon>Thermoprotei</taxon>
        <taxon>Desulfurococcales</taxon>
        <taxon>Desulfurococcaceae</taxon>
        <taxon>Ignicoccus</taxon>
    </lineage>
</organism>
<dbReference type="EMBL" id="CP006868">
    <property type="protein sequence ID" value="UXD21612.1"/>
    <property type="molecule type" value="Genomic_DNA"/>
</dbReference>
<dbReference type="EC" id="2.5.1.42" evidence="12"/>
<comment type="catalytic activity">
    <reaction evidence="12">
        <text>sn-3-O-(geranylgeranyl)glycerol 1-phosphate + (2E,6E,10E)-geranylgeranyl diphosphate = 2,3-bis-O-(geranylgeranyl)-sn-glycerol 1-phosphate + diphosphate</text>
        <dbReference type="Rhea" id="RHEA:18109"/>
        <dbReference type="ChEBI" id="CHEBI:33019"/>
        <dbReference type="ChEBI" id="CHEBI:57677"/>
        <dbReference type="ChEBI" id="CHEBI:58756"/>
        <dbReference type="ChEBI" id="CHEBI:58837"/>
        <dbReference type="EC" id="2.5.1.42"/>
    </reaction>
</comment>
<evidence type="ECO:0000256" key="6">
    <source>
        <dbReference type="ARBA" id="ARBA00022842"/>
    </source>
</evidence>
<protein>
    <recommendedName>
        <fullName evidence="12">Digeranylgeranylglyceryl phosphate synthase</fullName>
        <shortName evidence="12">DGGGP synthase</shortName>
        <shortName evidence="12">DGGGPS</shortName>
        <ecNumber evidence="12">2.5.1.42</ecNumber>
    </recommendedName>
    <alternativeName>
        <fullName evidence="12">(S)-2,3-di-O-geranylgeranylglyceryl phosphate synthase</fullName>
    </alternativeName>
    <alternativeName>
        <fullName evidence="12">Geranylgeranylglycerol-phosphate geranylgeranyltransferase</fullName>
    </alternativeName>
</protein>
<proteinExistence type="inferred from homology"/>
<dbReference type="GO" id="GO:0005886">
    <property type="term" value="C:plasma membrane"/>
    <property type="evidence" value="ECO:0007669"/>
    <property type="project" value="UniProtKB-SubCell"/>
</dbReference>
<dbReference type="HAMAP" id="MF_01286">
    <property type="entry name" value="DGGGP_synth"/>
    <property type="match status" value="1"/>
</dbReference>
<keyword evidence="14" id="KW-1185">Reference proteome</keyword>
<keyword evidence="5 12" id="KW-0812">Transmembrane</keyword>
<feature type="transmembrane region" description="Helical" evidence="12">
    <location>
        <begin position="90"/>
        <end position="119"/>
    </location>
</feature>
<accession>A0A977K9P5</accession>
<feature type="transmembrane region" description="Helical" evidence="12">
    <location>
        <begin position="126"/>
        <end position="146"/>
    </location>
</feature>
<comment type="cofactor">
    <cofactor evidence="12">
        <name>Mg(2+)</name>
        <dbReference type="ChEBI" id="CHEBI:18420"/>
    </cofactor>
</comment>
<evidence type="ECO:0000313" key="14">
    <source>
        <dbReference type="Proteomes" id="UP001063698"/>
    </source>
</evidence>
<dbReference type="CDD" id="cd13961">
    <property type="entry name" value="PT_UbiA_DGGGPS"/>
    <property type="match status" value="1"/>
</dbReference>
<evidence type="ECO:0000256" key="1">
    <source>
        <dbReference type="ARBA" id="ARBA00004651"/>
    </source>
</evidence>
<reference evidence="13" key="1">
    <citation type="submission" date="2013-11" db="EMBL/GenBank/DDBJ databases">
        <title>Comparative genomics of Ignicoccus.</title>
        <authorList>
            <person name="Podar M."/>
        </authorList>
    </citation>
    <scope>NUCLEOTIDE SEQUENCE</scope>
    <source>
        <strain evidence="13">DSM 13166</strain>
    </source>
</reference>
<dbReference type="GO" id="GO:0047295">
    <property type="term" value="F:geranylgeranylglycerol-phosphate geranylgeranyltransferase activity"/>
    <property type="evidence" value="ECO:0007669"/>
    <property type="project" value="UniProtKB-UniRule"/>
</dbReference>
<evidence type="ECO:0000256" key="10">
    <source>
        <dbReference type="ARBA" id="ARBA00023209"/>
    </source>
</evidence>
<dbReference type="Proteomes" id="UP001063698">
    <property type="component" value="Chromosome"/>
</dbReference>
<dbReference type="InterPro" id="IPR050475">
    <property type="entry name" value="Prenyltransferase_related"/>
</dbReference>
<keyword evidence="7 12" id="KW-1133">Transmembrane helix</keyword>
<feature type="transmembrane region" description="Helical" evidence="12">
    <location>
        <begin position="205"/>
        <end position="225"/>
    </location>
</feature>
<dbReference type="InterPro" id="IPR023547">
    <property type="entry name" value="DGGGP_synth"/>
</dbReference>
<dbReference type="AlphaFoldDB" id="A0A977K9P5"/>
<comment type="subcellular location">
    <subcellularLocation>
        <location evidence="1 12">Cell membrane</location>
        <topology evidence="1 12">Multi-pass membrane protein</topology>
    </subcellularLocation>
</comment>
<dbReference type="Pfam" id="PF01040">
    <property type="entry name" value="UbiA"/>
    <property type="match status" value="1"/>
</dbReference>
<feature type="transmembrane region" description="Helical" evidence="12">
    <location>
        <begin position="270"/>
        <end position="292"/>
    </location>
</feature>
<dbReference type="Gene3D" id="1.10.357.140">
    <property type="entry name" value="UbiA prenyltransferase"/>
    <property type="match status" value="1"/>
</dbReference>
<keyword evidence="6 12" id="KW-0460">Magnesium</keyword>
<name>A0A977K9P5_9CREN</name>
<keyword evidence="4 12" id="KW-0808">Transferase</keyword>
<evidence type="ECO:0000256" key="12">
    <source>
        <dbReference type="HAMAP-Rule" id="MF_01286"/>
    </source>
</evidence>
<comment type="similarity">
    <text evidence="12">Belongs to the UbiA prenyltransferase family. DGGGP synthase subfamily.</text>
</comment>
<keyword evidence="8 12" id="KW-0443">Lipid metabolism</keyword>
<dbReference type="GO" id="GO:0046474">
    <property type="term" value="P:glycerophospholipid biosynthetic process"/>
    <property type="evidence" value="ECO:0007669"/>
    <property type="project" value="UniProtKB-UniRule"/>
</dbReference>
<evidence type="ECO:0000256" key="8">
    <source>
        <dbReference type="ARBA" id="ARBA00023098"/>
    </source>
</evidence>
<gene>
    <name evidence="13" type="ORF">IPA_05900</name>
</gene>
<evidence type="ECO:0000256" key="9">
    <source>
        <dbReference type="ARBA" id="ARBA00023136"/>
    </source>
</evidence>
<evidence type="ECO:0000256" key="3">
    <source>
        <dbReference type="ARBA" id="ARBA00022516"/>
    </source>
</evidence>
<evidence type="ECO:0000313" key="13">
    <source>
        <dbReference type="EMBL" id="UXD21612.1"/>
    </source>
</evidence>
<keyword evidence="2 12" id="KW-1003">Cell membrane</keyword>
<comment type="pathway">
    <text evidence="12">Membrane lipid metabolism; glycerophospholipid metabolism.</text>
</comment>
<dbReference type="PANTHER" id="PTHR42723:SF1">
    <property type="entry name" value="CHLOROPHYLL SYNTHASE, CHLOROPLASTIC"/>
    <property type="match status" value="1"/>
</dbReference>